<feature type="transmembrane region" description="Helical" evidence="6">
    <location>
        <begin position="160"/>
        <end position="181"/>
    </location>
</feature>
<evidence type="ECO:0000313" key="8">
    <source>
        <dbReference type="EMBL" id="OBZ83574.1"/>
    </source>
</evidence>
<dbReference type="AlphaFoldDB" id="A0A1C7N8A2"/>
<feature type="transmembrane region" description="Helical" evidence="6">
    <location>
        <begin position="67"/>
        <end position="85"/>
    </location>
</feature>
<feature type="transmembrane region" description="Helical" evidence="6">
    <location>
        <begin position="350"/>
        <end position="372"/>
    </location>
</feature>
<feature type="transmembrane region" description="Helical" evidence="6">
    <location>
        <begin position="482"/>
        <end position="500"/>
    </location>
</feature>
<feature type="domain" description="Major facilitator superfamily associated" evidence="7">
    <location>
        <begin position="12"/>
        <end position="503"/>
    </location>
</feature>
<proteinExistence type="inferred from homology"/>
<evidence type="ECO:0000256" key="6">
    <source>
        <dbReference type="SAM" id="Phobius"/>
    </source>
</evidence>
<evidence type="ECO:0000256" key="5">
    <source>
        <dbReference type="ARBA" id="ARBA00023136"/>
    </source>
</evidence>
<dbReference type="InterPro" id="IPR024989">
    <property type="entry name" value="MFS_assoc_dom"/>
</dbReference>
<evidence type="ECO:0000256" key="4">
    <source>
        <dbReference type="ARBA" id="ARBA00022989"/>
    </source>
</evidence>
<feature type="transmembrane region" description="Helical" evidence="6">
    <location>
        <begin position="91"/>
        <end position="116"/>
    </location>
</feature>
<dbReference type="GO" id="GO:0016020">
    <property type="term" value="C:membrane"/>
    <property type="evidence" value="ECO:0007669"/>
    <property type="project" value="UniProtKB-SubCell"/>
</dbReference>
<keyword evidence="9" id="KW-1185">Reference proteome</keyword>
<feature type="transmembrane region" description="Helical" evidence="6">
    <location>
        <begin position="512"/>
        <end position="531"/>
    </location>
</feature>
<keyword evidence="5 6" id="KW-0472">Membrane</keyword>
<dbReference type="InterPro" id="IPR036259">
    <property type="entry name" value="MFS_trans_sf"/>
</dbReference>
<evidence type="ECO:0000256" key="3">
    <source>
        <dbReference type="ARBA" id="ARBA00022692"/>
    </source>
</evidence>
<protein>
    <recommendedName>
        <fullName evidence="7">Major facilitator superfamily associated domain-containing protein</fullName>
    </recommendedName>
</protein>
<accession>A0A1C7N8A2</accession>
<dbReference type="Pfam" id="PF12832">
    <property type="entry name" value="MFS_1_like"/>
    <property type="match status" value="1"/>
</dbReference>
<evidence type="ECO:0000256" key="2">
    <source>
        <dbReference type="ARBA" id="ARBA00005241"/>
    </source>
</evidence>
<sequence>MLYWPKLLIASYATTKAIEAYIPLYLISQLQLTLFQASVFIAFIYLSRVISGLWTGLLDKHPLQLHTLILLSSLISSVSAISLLLNINSTLWSLVMITLLNGLFYQPLDILIHAIIIKTLGDYRVLFYNSYLCWHKMVMVMITGLIGLIACFIHDDYLNYLLLAIFMAGMVSFVFISLVWASIEPADPVELDINQEQAPLLLKNALHLTTDPSNQFQLYKPYSIFGEQLSHISEEDASQLDRMFTNTDESLRHVTSYNSIDAPSFYSRNSDTLFYRQPVDDTVLNEPTIISSYALALLPLPSPTDPLVAAIRLCQSVDDLDQALMQDGYYQQNSNNYALVKMYYWKTQTLCLTLFLLGMGYTLINAFLLVYVYSVLEISISMISCLIIVHLISEAVVTWVVEKWFFHRLRLMMVTTCIHLILILCAILYPCLRPNQTMTPIALLILQACQSSAFQLGWLSGADQIHLLYWNPLDRIKQRTKIAFMYSSLGPALGALLAGALCSVEQTEDDTLIYKICVALFTFSFVVSWGWTSTEAQ</sequence>
<feature type="transmembrane region" description="Helical" evidence="6">
    <location>
        <begin position="20"/>
        <end position="46"/>
    </location>
</feature>
<comment type="caution">
    <text evidence="8">The sequence shown here is derived from an EMBL/GenBank/DDBJ whole genome shotgun (WGS) entry which is preliminary data.</text>
</comment>
<keyword evidence="3 6" id="KW-0812">Transmembrane</keyword>
<comment type="similarity">
    <text evidence="2">Belongs to the major facilitator superfamily. MFSD6 family.</text>
</comment>
<feature type="transmembrane region" description="Helical" evidence="6">
    <location>
        <begin position="137"/>
        <end position="154"/>
    </location>
</feature>
<feature type="transmembrane region" description="Helical" evidence="6">
    <location>
        <begin position="378"/>
        <end position="399"/>
    </location>
</feature>
<dbReference type="PANTHER" id="PTHR16172:SF41">
    <property type="entry name" value="MAJOR FACILITATOR SUPERFAMILY DOMAIN-CONTAINING PROTEIN 6-LIKE"/>
    <property type="match status" value="1"/>
</dbReference>
<evidence type="ECO:0000313" key="9">
    <source>
        <dbReference type="Proteomes" id="UP000093000"/>
    </source>
</evidence>
<dbReference type="EMBL" id="LUGH01000638">
    <property type="protein sequence ID" value="OBZ83574.1"/>
    <property type="molecule type" value="Genomic_DNA"/>
</dbReference>
<name>A0A1C7N8A2_9FUNG</name>
<dbReference type="InParanoid" id="A0A1C7N8A2"/>
<dbReference type="SUPFAM" id="SSF103473">
    <property type="entry name" value="MFS general substrate transporter"/>
    <property type="match status" value="2"/>
</dbReference>
<comment type="subcellular location">
    <subcellularLocation>
        <location evidence="1">Membrane</location>
        <topology evidence="1">Multi-pass membrane protein</topology>
    </subcellularLocation>
</comment>
<dbReference type="Proteomes" id="UP000093000">
    <property type="component" value="Unassembled WGS sequence"/>
</dbReference>
<evidence type="ECO:0000259" key="7">
    <source>
        <dbReference type="Pfam" id="PF12832"/>
    </source>
</evidence>
<feature type="transmembrane region" description="Helical" evidence="6">
    <location>
        <begin position="411"/>
        <end position="429"/>
    </location>
</feature>
<dbReference type="InterPro" id="IPR051717">
    <property type="entry name" value="MFS_MFSD6"/>
</dbReference>
<dbReference type="PANTHER" id="PTHR16172">
    <property type="entry name" value="MAJOR FACILITATOR SUPERFAMILY DOMAIN-CONTAINING PROTEIN 6-LIKE"/>
    <property type="match status" value="1"/>
</dbReference>
<gene>
    <name evidence="8" type="ORF">A0J61_08378</name>
</gene>
<feature type="transmembrane region" description="Helical" evidence="6">
    <location>
        <begin position="441"/>
        <end position="461"/>
    </location>
</feature>
<organism evidence="8 9">
    <name type="scientific">Choanephora cucurbitarum</name>
    <dbReference type="NCBI Taxonomy" id="101091"/>
    <lineage>
        <taxon>Eukaryota</taxon>
        <taxon>Fungi</taxon>
        <taxon>Fungi incertae sedis</taxon>
        <taxon>Mucoromycota</taxon>
        <taxon>Mucoromycotina</taxon>
        <taxon>Mucoromycetes</taxon>
        <taxon>Mucorales</taxon>
        <taxon>Mucorineae</taxon>
        <taxon>Choanephoraceae</taxon>
        <taxon>Choanephoroideae</taxon>
        <taxon>Choanephora</taxon>
    </lineage>
</organism>
<dbReference type="Gene3D" id="1.20.1250.20">
    <property type="entry name" value="MFS general substrate transporter like domains"/>
    <property type="match status" value="1"/>
</dbReference>
<evidence type="ECO:0000256" key="1">
    <source>
        <dbReference type="ARBA" id="ARBA00004141"/>
    </source>
</evidence>
<reference evidence="8 9" key="1">
    <citation type="submission" date="2016-03" db="EMBL/GenBank/DDBJ databases">
        <title>Choanephora cucurbitarum.</title>
        <authorList>
            <person name="Min B."/>
            <person name="Park H."/>
            <person name="Park J.-H."/>
            <person name="Shin H.-D."/>
            <person name="Choi I.-G."/>
        </authorList>
    </citation>
    <scope>NUCLEOTIDE SEQUENCE [LARGE SCALE GENOMIC DNA]</scope>
    <source>
        <strain evidence="8 9">KUS-F28377</strain>
    </source>
</reference>
<dbReference type="OrthoDB" id="2281380at2759"/>
<keyword evidence="4 6" id="KW-1133">Transmembrane helix</keyword>